<proteinExistence type="predicted"/>
<protein>
    <submittedName>
        <fullName evidence="1">Uncharacterized protein</fullName>
    </submittedName>
</protein>
<gene>
    <name evidence="1" type="ORF">OXX778_LOCUS23006</name>
</gene>
<reference evidence="1" key="1">
    <citation type="submission" date="2021-02" db="EMBL/GenBank/DDBJ databases">
        <authorList>
            <person name="Nowell W R."/>
        </authorList>
    </citation>
    <scope>NUCLEOTIDE SEQUENCE</scope>
    <source>
        <strain evidence="1">Ploen Becks lab</strain>
    </source>
</reference>
<dbReference type="EMBL" id="CAJNOC010010866">
    <property type="protein sequence ID" value="CAF1143748.1"/>
    <property type="molecule type" value="Genomic_DNA"/>
</dbReference>
<dbReference type="AlphaFoldDB" id="A0A814SAH2"/>
<dbReference type="OrthoDB" id="10168509at2759"/>
<keyword evidence="2" id="KW-1185">Reference proteome</keyword>
<comment type="caution">
    <text evidence="1">The sequence shown here is derived from an EMBL/GenBank/DDBJ whole genome shotgun (WGS) entry which is preliminary data.</text>
</comment>
<organism evidence="1 2">
    <name type="scientific">Brachionus calyciflorus</name>
    <dbReference type="NCBI Taxonomy" id="104777"/>
    <lineage>
        <taxon>Eukaryota</taxon>
        <taxon>Metazoa</taxon>
        <taxon>Spiralia</taxon>
        <taxon>Gnathifera</taxon>
        <taxon>Rotifera</taxon>
        <taxon>Eurotatoria</taxon>
        <taxon>Monogononta</taxon>
        <taxon>Pseudotrocha</taxon>
        <taxon>Ploima</taxon>
        <taxon>Brachionidae</taxon>
        <taxon>Brachionus</taxon>
    </lineage>
</organism>
<evidence type="ECO:0000313" key="1">
    <source>
        <dbReference type="EMBL" id="CAF1143748.1"/>
    </source>
</evidence>
<accession>A0A814SAH2</accession>
<dbReference type="Proteomes" id="UP000663879">
    <property type="component" value="Unassembled WGS sequence"/>
</dbReference>
<feature type="non-terminal residue" evidence="1">
    <location>
        <position position="1"/>
    </location>
</feature>
<sequence>MYLIYHKYNSIPCTKQNVTIIVNQKTQTCPNPQCYSNGDDVLNRYDISHNGLARNIIVTFDFYGSWNCEAECWTEKIRKRTPIGSSYLDKNYHQYYHSNNNGNFYTYQNNSIQLSNVLKEK</sequence>
<name>A0A814SAH2_9BILA</name>
<evidence type="ECO:0000313" key="2">
    <source>
        <dbReference type="Proteomes" id="UP000663879"/>
    </source>
</evidence>